<dbReference type="GO" id="GO:0046872">
    <property type="term" value="F:metal ion binding"/>
    <property type="evidence" value="ECO:0007669"/>
    <property type="project" value="UniProtKB-KW"/>
</dbReference>
<keyword evidence="5 7" id="KW-0627">Porphyrin biosynthesis</keyword>
<dbReference type="CDD" id="cd00419">
    <property type="entry name" value="Ferrochelatase_C"/>
    <property type="match status" value="1"/>
</dbReference>
<sequence>MKKVAVVLFNLGGPLTQADVKPFLYNLFSDKYIIGLPSPLRQMVARLISSRRETSAQANYRLMGGGSPIVKETEAQADALSSHLSKTVKDLEFKVFIGMRYWHPFIEDTVKAVEAWQPDQVVALPLYPQFSTTTTLSSFVTFKKAYKGAAPVKYLCCYPQNPAFAKSYADLIRQKLSGLSNLKDYRLLFSAHGLPEKIIKKGDPYQAQVEASVAAIMEQVGMQIDHVVCYQSRVGPLKWIGPSTDETIIDTVKSGKSPVVVPVAFVSEHIETLVELDMEYKHLADEHGAKDYVRVPVVGIEPLFIRALGDEVLRAIGSEAPIMADYACDACHGQCPKRKGF</sequence>
<evidence type="ECO:0000256" key="1">
    <source>
        <dbReference type="ARBA" id="ARBA00007718"/>
    </source>
</evidence>
<dbReference type="NCBIfam" id="TIGR00109">
    <property type="entry name" value="hemH"/>
    <property type="match status" value="1"/>
</dbReference>
<proteinExistence type="inferred from homology"/>
<organism evidence="9 10">
    <name type="scientific">Asticcacaulis excentricus</name>
    <dbReference type="NCBI Taxonomy" id="78587"/>
    <lineage>
        <taxon>Bacteria</taxon>
        <taxon>Pseudomonadati</taxon>
        <taxon>Pseudomonadota</taxon>
        <taxon>Alphaproteobacteria</taxon>
        <taxon>Caulobacterales</taxon>
        <taxon>Caulobacteraceae</taxon>
        <taxon>Asticcacaulis</taxon>
    </lineage>
</organism>
<dbReference type="InterPro" id="IPR001015">
    <property type="entry name" value="Ferrochelatase"/>
</dbReference>
<dbReference type="Gene3D" id="3.40.50.1400">
    <property type="match status" value="2"/>
</dbReference>
<evidence type="ECO:0000256" key="2">
    <source>
        <dbReference type="ARBA" id="ARBA00023004"/>
    </source>
</evidence>
<accession>A0A3G9G7U6</accession>
<dbReference type="Pfam" id="PF00762">
    <property type="entry name" value="Ferrochelatase"/>
    <property type="match status" value="1"/>
</dbReference>
<dbReference type="AlphaFoldDB" id="A0A3G9G7U6"/>
<evidence type="ECO:0000313" key="10">
    <source>
        <dbReference type="Proteomes" id="UP000278756"/>
    </source>
</evidence>
<feature type="binding site" evidence="7">
    <location>
        <position position="192"/>
    </location>
    <ligand>
        <name>Fe(2+)</name>
        <dbReference type="ChEBI" id="CHEBI:29033"/>
    </ligand>
</feature>
<dbReference type="GO" id="GO:0004325">
    <property type="term" value="F:ferrochelatase activity"/>
    <property type="evidence" value="ECO:0007669"/>
    <property type="project" value="UniProtKB-UniRule"/>
</dbReference>
<evidence type="ECO:0000256" key="3">
    <source>
        <dbReference type="ARBA" id="ARBA00023133"/>
    </source>
</evidence>
<dbReference type="EC" id="4.98.1.1" evidence="7 8"/>
<keyword evidence="2 7" id="KW-0408">Iron</keyword>
<evidence type="ECO:0000256" key="4">
    <source>
        <dbReference type="ARBA" id="ARBA00023239"/>
    </source>
</evidence>
<dbReference type="PANTHER" id="PTHR11108:SF1">
    <property type="entry name" value="FERROCHELATASE, MITOCHONDRIAL"/>
    <property type="match status" value="1"/>
</dbReference>
<dbReference type="InterPro" id="IPR019772">
    <property type="entry name" value="Ferrochelatase_AS"/>
</dbReference>
<comment type="pathway">
    <text evidence="7 8">Porphyrin-containing compound metabolism; protoheme biosynthesis; protoheme from protoporphyrin-IX: step 1/1.</text>
</comment>
<evidence type="ECO:0000313" key="9">
    <source>
        <dbReference type="EMBL" id="BBF81154.1"/>
    </source>
</evidence>
<evidence type="ECO:0000256" key="6">
    <source>
        <dbReference type="ARBA" id="ARBA00024536"/>
    </source>
</evidence>
<dbReference type="PANTHER" id="PTHR11108">
    <property type="entry name" value="FERROCHELATASE"/>
    <property type="match status" value="1"/>
</dbReference>
<dbReference type="CDD" id="cd03411">
    <property type="entry name" value="Ferrochelatase_N"/>
    <property type="match status" value="1"/>
</dbReference>
<comment type="similarity">
    <text evidence="1 7 8">Belongs to the ferrochelatase family.</text>
</comment>
<name>A0A3G9G7U6_9CAUL</name>
<feature type="binding site" evidence="7">
    <location>
        <position position="271"/>
    </location>
    <ligand>
        <name>Fe(2+)</name>
        <dbReference type="ChEBI" id="CHEBI:29033"/>
    </ligand>
</feature>
<keyword evidence="3 7" id="KW-0350">Heme biosynthesis</keyword>
<dbReference type="GO" id="GO:0006783">
    <property type="term" value="P:heme biosynthetic process"/>
    <property type="evidence" value="ECO:0007669"/>
    <property type="project" value="UniProtKB-UniRule"/>
</dbReference>
<evidence type="ECO:0000256" key="7">
    <source>
        <dbReference type="HAMAP-Rule" id="MF_00323"/>
    </source>
</evidence>
<dbReference type="HAMAP" id="MF_00323">
    <property type="entry name" value="Ferrochelatase"/>
    <property type="match status" value="1"/>
</dbReference>
<dbReference type="PROSITE" id="PS00534">
    <property type="entry name" value="FERROCHELATASE"/>
    <property type="match status" value="1"/>
</dbReference>
<comment type="function">
    <text evidence="7 8">Catalyzes the ferrous insertion into protoporphyrin IX.</text>
</comment>
<protein>
    <recommendedName>
        <fullName evidence="7 8">Ferrochelatase</fullName>
        <ecNumber evidence="7 8">4.98.1.1</ecNumber>
    </recommendedName>
    <alternativeName>
        <fullName evidence="7">Heme synthase</fullName>
    </alternativeName>
    <alternativeName>
        <fullName evidence="7">Protoheme ferro-lyase</fullName>
    </alternativeName>
</protein>
<dbReference type="InterPro" id="IPR033644">
    <property type="entry name" value="Ferrochelatase_C"/>
</dbReference>
<dbReference type="InterPro" id="IPR033659">
    <property type="entry name" value="Ferrochelatase_N"/>
</dbReference>
<evidence type="ECO:0000256" key="5">
    <source>
        <dbReference type="ARBA" id="ARBA00023244"/>
    </source>
</evidence>
<reference evidence="10" key="2">
    <citation type="journal article" date="2017" name="Plant Physiol. Biochem.">
        <title>Differential oxidative and antioxidative response of duckweed Lemna minor toward plant growth promoting/inhibiting bacteria.</title>
        <authorList>
            <person name="Ishizawa H."/>
            <person name="Kuroda M."/>
            <person name="Morikawa M."/>
            <person name="Ike M."/>
        </authorList>
    </citation>
    <scope>NUCLEOTIDE SEQUENCE [LARGE SCALE GENOMIC DNA]</scope>
    <source>
        <strain evidence="10">M6</strain>
    </source>
</reference>
<dbReference type="OrthoDB" id="9809741at2"/>
<dbReference type="GO" id="GO:0005737">
    <property type="term" value="C:cytoplasm"/>
    <property type="evidence" value="ECO:0007669"/>
    <property type="project" value="UniProtKB-SubCell"/>
</dbReference>
<comment type="catalytic activity">
    <reaction evidence="7 8">
        <text>heme b + 2 H(+) = protoporphyrin IX + Fe(2+)</text>
        <dbReference type="Rhea" id="RHEA:22584"/>
        <dbReference type="ChEBI" id="CHEBI:15378"/>
        <dbReference type="ChEBI" id="CHEBI:29033"/>
        <dbReference type="ChEBI" id="CHEBI:57306"/>
        <dbReference type="ChEBI" id="CHEBI:60344"/>
        <dbReference type="EC" id="4.98.1.1"/>
    </reaction>
</comment>
<comment type="subcellular location">
    <subcellularLocation>
        <location evidence="7 8">Cytoplasm</location>
    </subcellularLocation>
</comment>
<dbReference type="UniPathway" id="UPA00252">
    <property type="reaction ID" value="UER00325"/>
</dbReference>
<keyword evidence="7 8" id="KW-0963">Cytoplasm</keyword>
<comment type="catalytic activity">
    <reaction evidence="6">
        <text>Fe-coproporphyrin III + 2 H(+) = coproporphyrin III + Fe(2+)</text>
        <dbReference type="Rhea" id="RHEA:49572"/>
        <dbReference type="ChEBI" id="CHEBI:15378"/>
        <dbReference type="ChEBI" id="CHEBI:29033"/>
        <dbReference type="ChEBI" id="CHEBI:68438"/>
        <dbReference type="ChEBI" id="CHEBI:131725"/>
        <dbReference type="EC" id="4.99.1.9"/>
    </reaction>
    <physiologicalReaction direction="right-to-left" evidence="6">
        <dbReference type="Rhea" id="RHEA:49574"/>
    </physiologicalReaction>
</comment>
<dbReference type="EMBL" id="AP018827">
    <property type="protein sequence ID" value="BBF81154.1"/>
    <property type="molecule type" value="Genomic_DNA"/>
</dbReference>
<keyword evidence="7" id="KW-0479">Metal-binding</keyword>
<reference evidence="10" key="1">
    <citation type="journal article" date="2017" name="Biotechnol. Biofuels">
        <title>Evaluation of environmental bacterial communities as a factor affecting the growth of duckweed Lemna minor.</title>
        <authorList>
            <person name="Ishizawa H."/>
            <person name="Kuroda M."/>
            <person name="Morikawa M."/>
            <person name="Ike M."/>
        </authorList>
    </citation>
    <scope>NUCLEOTIDE SEQUENCE [LARGE SCALE GENOMIC DNA]</scope>
    <source>
        <strain evidence="10">M6</strain>
    </source>
</reference>
<evidence type="ECO:0000256" key="8">
    <source>
        <dbReference type="RuleBase" id="RU000607"/>
    </source>
</evidence>
<gene>
    <name evidence="7" type="primary">hemH</name>
    <name evidence="9" type="ORF">EM6_1750</name>
</gene>
<dbReference type="SUPFAM" id="SSF53800">
    <property type="entry name" value="Chelatase"/>
    <property type="match status" value="1"/>
</dbReference>
<keyword evidence="4 7" id="KW-0456">Lyase</keyword>
<dbReference type="Proteomes" id="UP000278756">
    <property type="component" value="Chromosome 1"/>
</dbReference>